<dbReference type="Proteomes" id="UP000319462">
    <property type="component" value="Chromosome 9"/>
</dbReference>
<feature type="chain" id="PRO_5018154201" evidence="2">
    <location>
        <begin position="30"/>
        <end position="607"/>
    </location>
</feature>
<name>A0A3P3YZQ0_LEIBR</name>
<keyword evidence="2" id="KW-0732">Signal</keyword>
<organism evidence="3 4">
    <name type="scientific">Leishmania braziliensis MHOM/BR/75/M2904</name>
    <dbReference type="NCBI Taxonomy" id="420245"/>
    <lineage>
        <taxon>Eukaryota</taxon>
        <taxon>Discoba</taxon>
        <taxon>Euglenozoa</taxon>
        <taxon>Kinetoplastea</taxon>
        <taxon>Metakinetoplastina</taxon>
        <taxon>Trypanosomatida</taxon>
        <taxon>Trypanosomatidae</taxon>
        <taxon>Leishmaniinae</taxon>
        <taxon>Leishmania</taxon>
        <taxon>Leishmania braziliensis species complex</taxon>
    </lineage>
</organism>
<feature type="transmembrane region" description="Helical" evidence="1">
    <location>
        <begin position="551"/>
        <end position="574"/>
    </location>
</feature>
<reference evidence="3 4" key="1">
    <citation type="submission" date="2018-09" db="EMBL/GenBank/DDBJ databases">
        <authorList>
            <person name="Peiro R."/>
            <person name="Begona"/>
            <person name="Cbmso G."/>
            <person name="Lopez M."/>
            <person name="Gonzalez S."/>
        </authorList>
    </citation>
    <scope>NUCLEOTIDE SEQUENCE [LARGE SCALE GENOMIC DNA]</scope>
</reference>
<gene>
    <name evidence="3" type="ORF">LBRM2904_09.1480</name>
</gene>
<keyword evidence="1" id="KW-1133">Transmembrane helix</keyword>
<keyword evidence="1" id="KW-0472">Membrane</keyword>
<evidence type="ECO:0000313" key="3">
    <source>
        <dbReference type="EMBL" id="SYZ63356.1"/>
    </source>
</evidence>
<evidence type="ECO:0000313" key="4">
    <source>
        <dbReference type="Proteomes" id="UP000319462"/>
    </source>
</evidence>
<evidence type="ECO:0000256" key="1">
    <source>
        <dbReference type="SAM" id="Phobius"/>
    </source>
</evidence>
<feature type="signal peptide" evidence="2">
    <location>
        <begin position="1"/>
        <end position="29"/>
    </location>
</feature>
<keyword evidence="1" id="KW-0812">Transmembrane</keyword>
<sequence length="607" mass="65676">MTRKVAAAAVLATVAVLLLHTSFLASTTAAVALTPTSSAPTAMQRQRLRSLAAYAQRVGVALELLADGYNPSHDNGIMKAAEVFVEADHLPNSVGYAPQQSAGQMSLLGYVTHSLQRPLGTVQSAVQSVVKRARAVQTLAFVVAGGPLDSQANALLAKMDTEADLRTERADAILSPLASLPNMRKAQPSIRATAQKMSAQPAQLAQVQQAFANTSGSQAETPDSQSTEVASLQCINGVNAYSSNAIVACRNSNESYTAAEYVVLPTHAQEACSGFISNDGPLTQTCLCAQDHYMEYVNETSYSCNSRPLDVQVILEDKHLCFSKDDAALGLSGTMEGEYCIRTPRNSTLQLPVTWKYNFLSDNTMLAVAAFEFHTVPPQVPKGPKGLQWVVMKARRPVMGTYSELAMSTDVFSYVVAGYAGANESRPSPNNVGFYLSYNTKLRFASAFSAVFCFTSPRKTKDQMKEVPLGRTSALKEYLGNANGVSLHSLTLDLSTVPDDFVEGNQMYVETGLKGGPSIYPHRVSRIHISFTDVDEPPANSYKYKKQFNPLYILLIAAISMVVVGTGLAVLWYYCMQQDDYVDNLVSDAQRKKAQKHHSRAKAGPIS</sequence>
<protein>
    <submittedName>
        <fullName evidence="3">Hypothetical_protein</fullName>
    </submittedName>
</protein>
<evidence type="ECO:0000256" key="2">
    <source>
        <dbReference type="SAM" id="SignalP"/>
    </source>
</evidence>
<accession>A0A3P3YZQ0</accession>
<dbReference type="AlphaFoldDB" id="A0A3P3YZQ0"/>
<dbReference type="EMBL" id="LS997608">
    <property type="protein sequence ID" value="SYZ63356.1"/>
    <property type="molecule type" value="Genomic_DNA"/>
</dbReference>
<proteinExistence type="predicted"/>